<evidence type="ECO:0000313" key="4">
    <source>
        <dbReference type="Proteomes" id="UP000443353"/>
    </source>
</evidence>
<sequence length="199" mass="21648">MTQATNKAKGRSVAKASDPLSKLAAKTVGRGVAVTGTTGRQRESSLAANVLKLHWQDFREVFRSAPTARIDLIRNGVPADDFKLYVTGLGVPQERVYRMLKIPTATVNRKAALHEALTPEESAKVVGMAKLIGQVETMLAESGDPEEIADFDSGKWLTDWMERPLPALGGSRPAEYMDTIEGQEMISRILAMMQSGAYA</sequence>
<keyword evidence="4" id="KW-1185">Reference proteome</keyword>
<evidence type="ECO:0000259" key="1">
    <source>
        <dbReference type="Pfam" id="PF09722"/>
    </source>
</evidence>
<organism evidence="3 4">
    <name type="scientific">Massilia cellulosiltytica</name>
    <dbReference type="NCBI Taxonomy" id="2683234"/>
    <lineage>
        <taxon>Bacteria</taxon>
        <taxon>Pseudomonadati</taxon>
        <taxon>Pseudomonadota</taxon>
        <taxon>Betaproteobacteria</taxon>
        <taxon>Burkholderiales</taxon>
        <taxon>Oxalobacteraceae</taxon>
        <taxon>Telluria group</taxon>
        <taxon>Massilia</taxon>
    </lineage>
</organism>
<dbReference type="GO" id="GO:0003677">
    <property type="term" value="F:DNA binding"/>
    <property type="evidence" value="ECO:0007669"/>
    <property type="project" value="InterPro"/>
</dbReference>
<dbReference type="Pfam" id="PF09722">
    <property type="entry name" value="Xre_MbcA_ParS_C"/>
    <property type="match status" value="1"/>
</dbReference>
<protein>
    <submittedName>
        <fullName evidence="3">DUF2384 domain-containing protein</fullName>
    </submittedName>
</protein>
<evidence type="ECO:0000259" key="2">
    <source>
        <dbReference type="Pfam" id="PF20432"/>
    </source>
</evidence>
<gene>
    <name evidence="3" type="ORF">GPY61_30350</name>
</gene>
<comment type="caution">
    <text evidence="3">The sequence shown here is derived from an EMBL/GenBank/DDBJ whole genome shotgun (WGS) entry which is preliminary data.</text>
</comment>
<name>A0A7X3KBC3_9BURK</name>
<dbReference type="InterPro" id="IPR046847">
    <property type="entry name" value="Xre-like_HTH"/>
</dbReference>
<dbReference type="AlphaFoldDB" id="A0A7X3KBC3"/>
<proteinExistence type="predicted"/>
<accession>A0A7X3KBC3</accession>
<feature type="domain" description="Antitoxin Xre-like helix-turn-helix" evidence="2">
    <location>
        <begin position="69"/>
        <end position="129"/>
    </location>
</feature>
<feature type="domain" description="Antitoxin Xre/MbcA/ParS-like toxin-binding" evidence="1">
    <location>
        <begin position="151"/>
        <end position="196"/>
    </location>
</feature>
<dbReference type="EMBL" id="WSES01000012">
    <property type="protein sequence ID" value="MVW64235.1"/>
    <property type="molecule type" value="Genomic_DNA"/>
</dbReference>
<dbReference type="InterPro" id="IPR024467">
    <property type="entry name" value="Xre/MbcA/ParS-like_toxin-bd"/>
</dbReference>
<reference evidence="3 4" key="1">
    <citation type="submission" date="2019-12" db="EMBL/GenBank/DDBJ databases">
        <authorList>
            <person name="Li C."/>
            <person name="Zhao J."/>
        </authorList>
    </citation>
    <scope>NUCLEOTIDE SEQUENCE [LARGE SCALE GENOMIC DNA]</scope>
    <source>
        <strain evidence="3 4">NEAU-DD11</strain>
    </source>
</reference>
<dbReference type="Pfam" id="PF20432">
    <property type="entry name" value="Xre-like-HTH"/>
    <property type="match status" value="1"/>
</dbReference>
<dbReference type="RefSeq" id="WP_160410749.1">
    <property type="nucleotide sequence ID" value="NZ_WSES01000012.1"/>
</dbReference>
<dbReference type="Proteomes" id="UP000443353">
    <property type="component" value="Unassembled WGS sequence"/>
</dbReference>
<evidence type="ECO:0000313" key="3">
    <source>
        <dbReference type="EMBL" id="MVW64235.1"/>
    </source>
</evidence>